<dbReference type="SMART" id="SM00184">
    <property type="entry name" value="RING"/>
    <property type="match status" value="1"/>
</dbReference>
<dbReference type="CDD" id="cd00121">
    <property type="entry name" value="MATH"/>
    <property type="match status" value="1"/>
</dbReference>
<evidence type="ECO:0000256" key="1">
    <source>
        <dbReference type="ARBA" id="ARBA00004496"/>
    </source>
</evidence>
<evidence type="ECO:0000256" key="9">
    <source>
        <dbReference type="SAM" id="MobiDB-lite"/>
    </source>
</evidence>
<dbReference type="InterPro" id="IPR002083">
    <property type="entry name" value="MATH/TRAF_dom"/>
</dbReference>
<dbReference type="PANTHER" id="PTHR10131:SF157">
    <property type="entry name" value="RECEPTOR-ASSOCIATED FACTOR, PUTATIVE-RELATED"/>
    <property type="match status" value="1"/>
</dbReference>
<gene>
    <name evidence="14" type="ORF">CYMTET_22392</name>
</gene>
<keyword evidence="6 7" id="KW-0862">Zinc</keyword>
<dbReference type="PROSITE" id="PS50145">
    <property type="entry name" value="ZF_TRAF"/>
    <property type="match status" value="1"/>
</dbReference>
<evidence type="ECO:0000256" key="4">
    <source>
        <dbReference type="ARBA" id="ARBA00022737"/>
    </source>
</evidence>
<dbReference type="Pfam" id="PF13923">
    <property type="entry name" value="zf-C3HC4_2"/>
    <property type="match status" value="1"/>
</dbReference>
<dbReference type="PANTHER" id="PTHR10131">
    <property type="entry name" value="TNF RECEPTOR ASSOCIATED FACTOR"/>
    <property type="match status" value="1"/>
</dbReference>
<dbReference type="SUPFAM" id="SSF49599">
    <property type="entry name" value="TRAF domain-like"/>
    <property type="match status" value="3"/>
</dbReference>
<evidence type="ECO:0000259" key="12">
    <source>
        <dbReference type="PROSITE" id="PS50145"/>
    </source>
</evidence>
<evidence type="ECO:0000256" key="2">
    <source>
        <dbReference type="ARBA" id="ARBA00022490"/>
    </source>
</evidence>
<keyword evidence="4" id="KW-0677">Repeat</keyword>
<keyword evidence="3 7" id="KW-0479">Metal-binding</keyword>
<dbReference type="InterPro" id="IPR013010">
    <property type="entry name" value="Znf_SIAH"/>
</dbReference>
<comment type="subcellular location">
    <subcellularLocation>
        <location evidence="1">Cytoplasm</location>
    </subcellularLocation>
</comment>
<feature type="domain" description="MATH" evidence="11">
    <location>
        <begin position="333"/>
        <end position="488"/>
    </location>
</feature>
<dbReference type="SUPFAM" id="SSF57850">
    <property type="entry name" value="RING/U-box"/>
    <property type="match status" value="1"/>
</dbReference>
<feature type="compositionally biased region" description="Acidic residues" evidence="9">
    <location>
        <begin position="522"/>
        <end position="531"/>
    </location>
</feature>
<feature type="domain" description="SIAH-type" evidence="13">
    <location>
        <begin position="239"/>
        <end position="297"/>
    </location>
</feature>
<dbReference type="InterPro" id="IPR001841">
    <property type="entry name" value="Znf_RING"/>
</dbReference>
<dbReference type="Gene3D" id="3.30.40.10">
    <property type="entry name" value="Zinc/RING finger domain, C3HC4 (zinc finger)"/>
    <property type="match status" value="3"/>
</dbReference>
<dbReference type="Proteomes" id="UP001190700">
    <property type="component" value="Unassembled WGS sequence"/>
</dbReference>
<sequence>LSAFSPVFVFCQERRFRIAVVALHRVSRAIRVLCVARVVMGIPTDSFLEAPDDNFICPICREVYEDAVTCPEGHGFCSACIKEALRVKVTCPVDRHPLHFCRCTPSLPLRNLIRGLKVYCSNGMPPVSDTSFWSRNLVHSPNGTASASLKPHPERQIKRRRKGRLESEADLKDSNSERGVPAEGSGATCTWTGRYDELKHHLESTCPVTEVGCSHSQCAWRGPRGLLVPHTQTCKWRPDHLLNCRNKRSGCEERYHLSNKAAHLVVCRYSTVKCPMPGCNKKMARHLVADHIREAAPEHLVLLSTFAADQQALQARVERLEARNKELEDLARSNRHIWEVEDFEAKLADCAVGSKIHSPQFRLAGATWRLKLYPKGVQHSSRAPTFISVCIAMVGSSFQETETYRRWGVELAVIALSTQPTSSAIGSASAAPPEQPPAANGTITFGLEYASQPGGNGWQGKQKMVRGDHVKRGGFYTSAGALQIGVRAWTLPPLGFRPHSNLAFESDAENGSWESEHSEYSEFLDEDGDGDDAWRWSPQYTPGMMEDPEDRSPVYSPTSPVYSPDLS</sequence>
<evidence type="ECO:0000313" key="14">
    <source>
        <dbReference type="EMBL" id="KAK3269145.1"/>
    </source>
</evidence>
<reference evidence="14 15" key="1">
    <citation type="journal article" date="2015" name="Genome Biol. Evol.">
        <title>Comparative Genomics of a Bacterivorous Green Alga Reveals Evolutionary Causalities and Consequences of Phago-Mixotrophic Mode of Nutrition.</title>
        <authorList>
            <person name="Burns J.A."/>
            <person name="Paasch A."/>
            <person name="Narechania A."/>
            <person name="Kim E."/>
        </authorList>
    </citation>
    <scope>NUCLEOTIDE SEQUENCE [LARGE SCALE GENOMIC DNA]</scope>
    <source>
        <strain evidence="14 15">PLY_AMNH</strain>
    </source>
</reference>
<dbReference type="InterPro" id="IPR008974">
    <property type="entry name" value="TRAF-like"/>
</dbReference>
<dbReference type="GO" id="GO:0043122">
    <property type="term" value="P:regulation of canonical NF-kappaB signal transduction"/>
    <property type="evidence" value="ECO:0007669"/>
    <property type="project" value="TreeGrafter"/>
</dbReference>
<feature type="compositionally biased region" description="Low complexity" evidence="9">
    <location>
        <begin position="553"/>
        <end position="567"/>
    </location>
</feature>
<feature type="region of interest" description="Disordered" evidence="9">
    <location>
        <begin position="143"/>
        <end position="184"/>
    </location>
</feature>
<evidence type="ECO:0000259" key="13">
    <source>
        <dbReference type="PROSITE" id="PS51081"/>
    </source>
</evidence>
<evidence type="ECO:0000259" key="11">
    <source>
        <dbReference type="PROSITE" id="PS50144"/>
    </source>
</evidence>
<keyword evidence="5 7" id="KW-0863">Zinc-finger</keyword>
<evidence type="ECO:0000259" key="10">
    <source>
        <dbReference type="PROSITE" id="PS50089"/>
    </source>
</evidence>
<evidence type="ECO:0000256" key="8">
    <source>
        <dbReference type="SAM" id="Coils"/>
    </source>
</evidence>
<dbReference type="Gene3D" id="2.60.210.10">
    <property type="entry name" value="Apoptosis, Tumor Necrosis Factor Receptor Associated Protein 2, Chain A"/>
    <property type="match status" value="1"/>
</dbReference>
<dbReference type="EMBL" id="LGRX02011209">
    <property type="protein sequence ID" value="KAK3269145.1"/>
    <property type="molecule type" value="Genomic_DNA"/>
</dbReference>
<feature type="non-terminal residue" evidence="14">
    <location>
        <position position="1"/>
    </location>
</feature>
<organism evidence="14 15">
    <name type="scientific">Cymbomonas tetramitiformis</name>
    <dbReference type="NCBI Taxonomy" id="36881"/>
    <lineage>
        <taxon>Eukaryota</taxon>
        <taxon>Viridiplantae</taxon>
        <taxon>Chlorophyta</taxon>
        <taxon>Pyramimonadophyceae</taxon>
        <taxon>Pyramimonadales</taxon>
        <taxon>Pyramimonadaceae</taxon>
        <taxon>Cymbomonas</taxon>
    </lineage>
</organism>
<dbReference type="InterPro" id="IPR013083">
    <property type="entry name" value="Znf_RING/FYVE/PHD"/>
</dbReference>
<dbReference type="GO" id="GO:0005737">
    <property type="term" value="C:cytoplasm"/>
    <property type="evidence" value="ECO:0007669"/>
    <property type="project" value="UniProtKB-SubCell"/>
</dbReference>
<feature type="compositionally biased region" description="Basic and acidic residues" evidence="9">
    <location>
        <begin position="164"/>
        <end position="176"/>
    </location>
</feature>
<feature type="domain" description="TRAF-type" evidence="12">
    <location>
        <begin position="201"/>
        <end position="252"/>
    </location>
</feature>
<dbReference type="PROSITE" id="PS51081">
    <property type="entry name" value="ZF_SIAH"/>
    <property type="match status" value="1"/>
</dbReference>
<evidence type="ECO:0000313" key="15">
    <source>
        <dbReference type="Proteomes" id="UP001190700"/>
    </source>
</evidence>
<dbReference type="Pfam" id="PF22486">
    <property type="entry name" value="MATH_2"/>
    <property type="match status" value="1"/>
</dbReference>
<feature type="region of interest" description="Disordered" evidence="9">
    <location>
        <begin position="507"/>
        <end position="567"/>
    </location>
</feature>
<proteinExistence type="predicted"/>
<evidence type="ECO:0000256" key="6">
    <source>
        <dbReference type="ARBA" id="ARBA00022833"/>
    </source>
</evidence>
<feature type="zinc finger region" description="TRAF-type" evidence="7">
    <location>
        <begin position="201"/>
        <end position="252"/>
    </location>
</feature>
<evidence type="ECO:0000256" key="3">
    <source>
        <dbReference type="ARBA" id="ARBA00022723"/>
    </source>
</evidence>
<accession>A0AAE0G0W1</accession>
<feature type="coiled-coil region" evidence="8">
    <location>
        <begin position="303"/>
        <end position="337"/>
    </location>
</feature>
<evidence type="ECO:0000256" key="7">
    <source>
        <dbReference type="PROSITE-ProRule" id="PRU00207"/>
    </source>
</evidence>
<dbReference type="GO" id="GO:0008270">
    <property type="term" value="F:zinc ion binding"/>
    <property type="evidence" value="ECO:0007669"/>
    <property type="project" value="UniProtKB-KW"/>
</dbReference>
<dbReference type="PROSITE" id="PS50089">
    <property type="entry name" value="ZF_RING_2"/>
    <property type="match status" value="1"/>
</dbReference>
<protein>
    <submittedName>
        <fullName evidence="14">Uncharacterized protein</fullName>
    </submittedName>
</protein>
<evidence type="ECO:0000256" key="5">
    <source>
        <dbReference type="ARBA" id="ARBA00022771"/>
    </source>
</evidence>
<name>A0AAE0G0W1_9CHLO</name>
<dbReference type="AlphaFoldDB" id="A0AAE0G0W1"/>
<comment type="caution">
    <text evidence="14">The sequence shown here is derived from an EMBL/GenBank/DDBJ whole genome shotgun (WGS) entry which is preliminary data.</text>
</comment>
<keyword evidence="8" id="KW-0175">Coiled coil</keyword>
<dbReference type="PROSITE" id="PS50144">
    <property type="entry name" value="MATH"/>
    <property type="match status" value="1"/>
</dbReference>
<feature type="domain" description="RING-type" evidence="10">
    <location>
        <begin position="57"/>
        <end position="95"/>
    </location>
</feature>
<keyword evidence="2" id="KW-0963">Cytoplasm</keyword>
<dbReference type="InterPro" id="IPR001293">
    <property type="entry name" value="Znf_TRAF"/>
</dbReference>
<keyword evidence="15" id="KW-1185">Reference proteome</keyword>